<dbReference type="InterPro" id="IPR001611">
    <property type="entry name" value="Leu-rich_rpt"/>
</dbReference>
<keyword evidence="11" id="KW-1185">Reference proteome</keyword>
<dbReference type="SMART" id="SM00220">
    <property type="entry name" value="S_TKc"/>
    <property type="match status" value="1"/>
</dbReference>
<dbReference type="Proteomes" id="UP000018934">
    <property type="component" value="Chromosome"/>
</dbReference>
<dbReference type="PROSITE" id="PS51450">
    <property type="entry name" value="LRR"/>
    <property type="match status" value="2"/>
</dbReference>
<dbReference type="InterPro" id="IPR032675">
    <property type="entry name" value="LRR_dom_sf"/>
</dbReference>
<keyword evidence="6" id="KW-0418">Kinase</keyword>
<dbReference type="InterPro" id="IPR008271">
    <property type="entry name" value="Ser/Thr_kinase_AS"/>
</dbReference>
<reference evidence="10 11" key="1">
    <citation type="journal article" date="2013" name="Stand. Genomic Sci.">
        <title>Complete genome sequence of Dehalobacter restrictus PER-K23(T.).</title>
        <authorList>
            <person name="Kruse T."/>
            <person name="Maillard J."/>
            <person name="Goodwin L."/>
            <person name="Woyke T."/>
            <person name="Teshima H."/>
            <person name="Bruce D."/>
            <person name="Detter C."/>
            <person name="Tapia R."/>
            <person name="Han C."/>
            <person name="Huntemann M."/>
            <person name="Wei C.L."/>
            <person name="Han J."/>
            <person name="Chen A."/>
            <person name="Kyrpides N."/>
            <person name="Szeto E."/>
            <person name="Markowitz V."/>
            <person name="Ivanova N."/>
            <person name="Pagani I."/>
            <person name="Pati A."/>
            <person name="Pitluck S."/>
            <person name="Nolan M."/>
            <person name="Holliger C."/>
            <person name="Smidt H."/>
        </authorList>
    </citation>
    <scope>NUCLEOTIDE SEQUENCE [LARGE SCALE GENOMIC DNA]</scope>
    <source>
        <strain evidence="11">DSM 9455</strain>
    </source>
</reference>
<keyword evidence="8" id="KW-1133">Transmembrane helix</keyword>
<evidence type="ECO:0000313" key="10">
    <source>
        <dbReference type="EMBL" id="AHF11436.1"/>
    </source>
</evidence>
<keyword evidence="8" id="KW-0472">Membrane</keyword>
<evidence type="ECO:0000256" key="2">
    <source>
        <dbReference type="ARBA" id="ARBA00022614"/>
    </source>
</evidence>
<feature type="transmembrane region" description="Helical" evidence="8">
    <location>
        <begin position="267"/>
        <end position="286"/>
    </location>
</feature>
<dbReference type="EMBL" id="CP007033">
    <property type="protein sequence ID" value="AHF11436.1"/>
    <property type="molecule type" value="Genomic_DNA"/>
</dbReference>
<evidence type="ECO:0000256" key="3">
    <source>
        <dbReference type="ARBA" id="ARBA00022679"/>
    </source>
</evidence>
<dbReference type="RefSeq" id="WP_025205996.1">
    <property type="nucleotide sequence ID" value="NZ_CP007033.1"/>
</dbReference>
<dbReference type="SUPFAM" id="SSF52058">
    <property type="entry name" value="L domain-like"/>
    <property type="match status" value="1"/>
</dbReference>
<dbReference type="Pfam" id="PF00069">
    <property type="entry name" value="Pkinase"/>
    <property type="match status" value="1"/>
</dbReference>
<name>A0ABM5PA46_DEHRP</name>
<keyword evidence="4" id="KW-0677">Repeat</keyword>
<evidence type="ECO:0000256" key="6">
    <source>
        <dbReference type="ARBA" id="ARBA00022777"/>
    </source>
</evidence>
<dbReference type="Gene3D" id="3.80.10.10">
    <property type="entry name" value="Ribonuclease Inhibitor"/>
    <property type="match status" value="1"/>
</dbReference>
<keyword evidence="7" id="KW-0067">ATP-binding</keyword>
<dbReference type="PROSITE" id="PS50011">
    <property type="entry name" value="PROTEIN_KINASE_DOM"/>
    <property type="match status" value="1"/>
</dbReference>
<dbReference type="PANTHER" id="PTHR43671">
    <property type="entry name" value="SERINE/THREONINE-PROTEIN KINASE NEK"/>
    <property type="match status" value="1"/>
</dbReference>
<protein>
    <recommendedName>
        <fullName evidence="1">non-specific serine/threonine protein kinase</fullName>
        <ecNumber evidence="1">2.7.11.1</ecNumber>
    </recommendedName>
</protein>
<proteinExistence type="predicted"/>
<keyword evidence="5" id="KW-0547">Nucleotide-binding</keyword>
<dbReference type="InterPro" id="IPR050660">
    <property type="entry name" value="NEK_Ser/Thr_kinase"/>
</dbReference>
<dbReference type="Pfam" id="PF12799">
    <property type="entry name" value="LRR_4"/>
    <property type="match status" value="1"/>
</dbReference>
<organism evidence="10 11">
    <name type="scientific">Dehalobacter restrictus (strain DSM 9455 / PER-K23)</name>
    <dbReference type="NCBI Taxonomy" id="871738"/>
    <lineage>
        <taxon>Bacteria</taxon>
        <taxon>Bacillati</taxon>
        <taxon>Bacillota</taxon>
        <taxon>Clostridia</taxon>
        <taxon>Eubacteriales</taxon>
        <taxon>Desulfitobacteriaceae</taxon>
        <taxon>Dehalobacter</taxon>
    </lineage>
</organism>
<evidence type="ECO:0000256" key="4">
    <source>
        <dbReference type="ARBA" id="ARBA00022737"/>
    </source>
</evidence>
<keyword evidence="3" id="KW-0808">Transferase</keyword>
<evidence type="ECO:0000256" key="8">
    <source>
        <dbReference type="SAM" id="Phobius"/>
    </source>
</evidence>
<evidence type="ECO:0000256" key="7">
    <source>
        <dbReference type="ARBA" id="ARBA00022840"/>
    </source>
</evidence>
<dbReference type="CDD" id="cd14014">
    <property type="entry name" value="STKc_PknB_like"/>
    <property type="match status" value="1"/>
</dbReference>
<keyword evidence="8" id="KW-0812">Transmembrane</keyword>
<accession>A0ABM5PA46</accession>
<dbReference type="EC" id="2.7.11.1" evidence="1"/>
<evidence type="ECO:0000313" key="11">
    <source>
        <dbReference type="Proteomes" id="UP000018934"/>
    </source>
</evidence>
<sequence>MNKSAVDGFLLSFDDSRFPEDFLQKYEQMECLAHNQMGETLLVRDRQSDVYLVAKCYTDQSLLSRKNESDLLRALRHDGLPAFVGEYQNEAMLCVVRDYAEGVPLNEYLKSNTLSEPQIISIGTQLCDILSYLHGQTPPIIHRDIKPQNIVVDDHGKIKLIDFGISRVYDETASRDTVFFGTMEFAPPEQYGFAQTDCRADIFSLGVVLCWMLTGETKPGEVSIKNRWLGAVIKKCTAFSPEYRYRDAQTLKRALLHKNVSKWRRTAGLIAGLLVLTIGIGFWQGWITKPSFLASNEAYAPAKVIPTAGSVQFAEPLIEQAVRTELGKSAGDTLTSADLESVTELYIFADKSTADVTEFERLQQGWNQNNGTIESLSDLAFLPNLRELCLSAQNISDISPVAGLASLERIELRHNPVSDISSLAGLEKLKSIGLNGTMVADISPVINLKGLELLDLNDADHYDPAVLAGRTKFDFLDISNDTDSYKYLKGKTIRTLKIMKTDFDSLTFLAGVEGLEELYLNETKLTDLTGIEAHESLVYLNVSGTRVRDLSPLLSLPGLQQVVVDTSMKKAAEAIAPKALFEIIYE</sequence>
<evidence type="ECO:0000259" key="9">
    <source>
        <dbReference type="PROSITE" id="PS50011"/>
    </source>
</evidence>
<dbReference type="Gene3D" id="1.10.510.10">
    <property type="entry name" value="Transferase(Phosphotransferase) domain 1"/>
    <property type="match status" value="1"/>
</dbReference>
<evidence type="ECO:0000256" key="1">
    <source>
        <dbReference type="ARBA" id="ARBA00012513"/>
    </source>
</evidence>
<keyword evidence="2" id="KW-0433">Leucine-rich repeat</keyword>
<dbReference type="SUPFAM" id="SSF56112">
    <property type="entry name" value="Protein kinase-like (PK-like)"/>
    <property type="match status" value="1"/>
</dbReference>
<dbReference type="PROSITE" id="PS00108">
    <property type="entry name" value="PROTEIN_KINASE_ST"/>
    <property type="match status" value="1"/>
</dbReference>
<dbReference type="InterPro" id="IPR025875">
    <property type="entry name" value="Leu-rich_rpt_4"/>
</dbReference>
<feature type="domain" description="Protein kinase" evidence="9">
    <location>
        <begin position="26"/>
        <end position="276"/>
    </location>
</feature>
<evidence type="ECO:0000256" key="5">
    <source>
        <dbReference type="ARBA" id="ARBA00022741"/>
    </source>
</evidence>
<gene>
    <name evidence="10" type="ORF">DEHRE_10735</name>
</gene>
<dbReference type="PANTHER" id="PTHR43671:SF13">
    <property type="entry name" value="SERINE_THREONINE-PROTEIN KINASE NEK2"/>
    <property type="match status" value="1"/>
</dbReference>
<dbReference type="InterPro" id="IPR000719">
    <property type="entry name" value="Prot_kinase_dom"/>
</dbReference>
<dbReference type="InterPro" id="IPR011009">
    <property type="entry name" value="Kinase-like_dom_sf"/>
</dbReference>